<feature type="transmembrane region" description="Helical" evidence="8">
    <location>
        <begin position="283"/>
        <end position="311"/>
    </location>
</feature>
<evidence type="ECO:0000256" key="8">
    <source>
        <dbReference type="SAM" id="Phobius"/>
    </source>
</evidence>
<accession>A0A1U7M5M4</accession>
<evidence type="ECO:0000256" key="1">
    <source>
        <dbReference type="ARBA" id="ARBA00004651"/>
    </source>
</evidence>
<keyword evidence="4" id="KW-1003">Cell membrane</keyword>
<dbReference type="EMBL" id="LTDM01000024">
    <property type="protein sequence ID" value="OLS02519.1"/>
    <property type="molecule type" value="Genomic_DNA"/>
</dbReference>
<evidence type="ECO:0000256" key="6">
    <source>
        <dbReference type="ARBA" id="ARBA00022989"/>
    </source>
</evidence>
<keyword evidence="5 8" id="KW-0812">Transmembrane</keyword>
<feature type="transmembrane region" description="Helical" evidence="8">
    <location>
        <begin position="12"/>
        <end position="30"/>
    </location>
</feature>
<reference evidence="9 10" key="1">
    <citation type="submission" date="2016-02" db="EMBL/GenBank/DDBJ databases">
        <title>Genome sequence of Tissierella creatinophila DSM 6911.</title>
        <authorList>
            <person name="Poehlein A."/>
            <person name="Daniel R."/>
        </authorList>
    </citation>
    <scope>NUCLEOTIDE SEQUENCE [LARGE SCALE GENOMIC DNA]</scope>
    <source>
        <strain evidence="9 10">DSM 6911</strain>
    </source>
</reference>
<keyword evidence="6 8" id="KW-1133">Transmembrane helix</keyword>
<evidence type="ECO:0000313" key="9">
    <source>
        <dbReference type="EMBL" id="OLS02519.1"/>
    </source>
</evidence>
<organism evidence="9 10">
    <name type="scientific">Tissierella creatinophila DSM 6911</name>
    <dbReference type="NCBI Taxonomy" id="1123403"/>
    <lineage>
        <taxon>Bacteria</taxon>
        <taxon>Bacillati</taxon>
        <taxon>Bacillota</taxon>
        <taxon>Tissierellia</taxon>
        <taxon>Tissierellales</taxon>
        <taxon>Tissierellaceae</taxon>
        <taxon>Tissierella</taxon>
    </lineage>
</organism>
<feature type="transmembrane region" description="Helical" evidence="8">
    <location>
        <begin position="178"/>
        <end position="198"/>
    </location>
</feature>
<feature type="transmembrane region" description="Helical" evidence="8">
    <location>
        <begin position="42"/>
        <end position="64"/>
    </location>
</feature>
<feature type="transmembrane region" description="Helical" evidence="8">
    <location>
        <begin position="85"/>
        <end position="108"/>
    </location>
</feature>
<comment type="caution">
    <text evidence="9">The sequence shown here is derived from an EMBL/GenBank/DDBJ whole genome shotgun (WGS) entry which is preliminary data.</text>
</comment>
<gene>
    <name evidence="9" type="ORF">TICRE_15170</name>
</gene>
<dbReference type="OrthoDB" id="9793390at2"/>
<proteinExistence type="inferred from homology"/>
<dbReference type="GO" id="GO:0055085">
    <property type="term" value="P:transmembrane transport"/>
    <property type="evidence" value="ECO:0007669"/>
    <property type="project" value="TreeGrafter"/>
</dbReference>
<comment type="similarity">
    <text evidence="2">Belongs to the autoinducer-2 exporter (AI-2E) (TC 2.A.86) family.</text>
</comment>
<evidence type="ECO:0000256" key="4">
    <source>
        <dbReference type="ARBA" id="ARBA00022475"/>
    </source>
</evidence>
<evidence type="ECO:0000256" key="2">
    <source>
        <dbReference type="ARBA" id="ARBA00009773"/>
    </source>
</evidence>
<dbReference type="InterPro" id="IPR002549">
    <property type="entry name" value="AI-2E-like"/>
</dbReference>
<keyword evidence="3" id="KW-0813">Transport</keyword>
<evidence type="ECO:0000256" key="5">
    <source>
        <dbReference type="ARBA" id="ARBA00022692"/>
    </source>
</evidence>
<dbReference type="AlphaFoldDB" id="A0A1U7M5M4"/>
<comment type="subcellular location">
    <subcellularLocation>
        <location evidence="1">Cell membrane</location>
        <topology evidence="1">Multi-pass membrane protein</topology>
    </subcellularLocation>
</comment>
<dbReference type="Pfam" id="PF01594">
    <property type="entry name" value="AI-2E_transport"/>
    <property type="match status" value="1"/>
</dbReference>
<dbReference type="PANTHER" id="PTHR21716:SF53">
    <property type="entry name" value="PERMEASE PERM-RELATED"/>
    <property type="match status" value="1"/>
</dbReference>
<dbReference type="Proteomes" id="UP000186112">
    <property type="component" value="Unassembled WGS sequence"/>
</dbReference>
<protein>
    <submittedName>
        <fullName evidence="9">Pheromone autoinducer 2 transporter</fullName>
    </submittedName>
</protein>
<keyword evidence="7 8" id="KW-0472">Membrane</keyword>
<name>A0A1U7M5M4_TISCR</name>
<evidence type="ECO:0000313" key="10">
    <source>
        <dbReference type="Proteomes" id="UP000186112"/>
    </source>
</evidence>
<feature type="transmembrane region" description="Helical" evidence="8">
    <location>
        <begin position="246"/>
        <end position="277"/>
    </location>
</feature>
<feature type="transmembrane region" description="Helical" evidence="8">
    <location>
        <begin position="348"/>
        <end position="365"/>
    </location>
</feature>
<dbReference type="GO" id="GO:0005886">
    <property type="term" value="C:plasma membrane"/>
    <property type="evidence" value="ECO:0007669"/>
    <property type="project" value="UniProtKB-SubCell"/>
</dbReference>
<dbReference type="PANTHER" id="PTHR21716">
    <property type="entry name" value="TRANSMEMBRANE PROTEIN"/>
    <property type="match status" value="1"/>
</dbReference>
<dbReference type="RefSeq" id="WP_075726726.1">
    <property type="nucleotide sequence ID" value="NZ_LTDM01000024.1"/>
</dbReference>
<evidence type="ECO:0000256" key="7">
    <source>
        <dbReference type="ARBA" id="ARBA00023136"/>
    </source>
</evidence>
<sequence length="387" mass="44470">MKVKWNQRYNTIAVYSFLVLALSIVFYIIASEVNLFKVQVSRYLSVFSPIIIGFIMAYIFNFILEFYEGYILKHIFAKDHKKRDRILGIVLTYSTVLLLLYLFLNFIFPQLISSIMGLVNDIPKYVVEISNKIIEYGESIYINDEYYKLILGKWDEFVDYILTFATDLLPKIGNFTKVILSSIWNIVLGIIVSIYLLIDKEKFIALTRKVLFGTFSEENAKFMIKMGIRTDNIFGKFLSGKLLDSFIIGILTFIVLTVFKMPYVLLVSFIIGITNIIPFFGPFIGAIPSFFIIMFISPVKALWFLLIIFIIQQIDGNIIGPKILGDSLGISAFWIMFSLLVAGKLFGFIGLVIGVPLFVLFYSIIKDIIESRLNKKGLPIDTEEYYE</sequence>
<evidence type="ECO:0000256" key="3">
    <source>
        <dbReference type="ARBA" id="ARBA00022448"/>
    </source>
</evidence>
<keyword evidence="10" id="KW-1185">Reference proteome</keyword>